<gene>
    <name evidence="1" type="ORF">NU08_3334</name>
</gene>
<name>A0A444VVN6_9FLAO</name>
<proteinExistence type="predicted"/>
<organism evidence="1 2">
    <name type="scientific">Flavobacterium anhuiense</name>
    <dbReference type="NCBI Taxonomy" id="459526"/>
    <lineage>
        <taxon>Bacteria</taxon>
        <taxon>Pseudomonadati</taxon>
        <taxon>Bacteroidota</taxon>
        <taxon>Flavobacteriia</taxon>
        <taxon>Flavobacteriales</taxon>
        <taxon>Flavobacteriaceae</taxon>
        <taxon>Flavobacterium</taxon>
    </lineage>
</organism>
<evidence type="ECO:0000313" key="2">
    <source>
        <dbReference type="Proteomes" id="UP000290433"/>
    </source>
</evidence>
<sequence>MLQLCLLVPKISYQLMFHCNSSKNNKAKLINVKITITKILFKN</sequence>
<reference evidence="1 2" key="1">
    <citation type="submission" date="2014-12" db="EMBL/GenBank/DDBJ databases">
        <title>Genome sequence of Flavobacterium anhuiense RCM74.</title>
        <authorList>
            <person name="Kim J.F."/>
            <person name="Song J.Y."/>
            <person name="Kwak M.-J."/>
            <person name="Lee S.-W."/>
        </authorList>
    </citation>
    <scope>NUCLEOTIDE SEQUENCE [LARGE SCALE GENOMIC DNA]</scope>
    <source>
        <strain evidence="1 2">RCM74</strain>
    </source>
</reference>
<evidence type="ECO:0000313" key="1">
    <source>
        <dbReference type="EMBL" id="RYJ37560.1"/>
    </source>
</evidence>
<dbReference type="Proteomes" id="UP000290433">
    <property type="component" value="Unassembled WGS sequence"/>
</dbReference>
<protein>
    <submittedName>
        <fullName evidence="1">Uncharacterized protein</fullName>
    </submittedName>
</protein>
<dbReference type="EMBL" id="JUIV01000014">
    <property type="protein sequence ID" value="RYJ37560.1"/>
    <property type="molecule type" value="Genomic_DNA"/>
</dbReference>
<accession>A0A444VVN6</accession>
<comment type="caution">
    <text evidence="1">The sequence shown here is derived from an EMBL/GenBank/DDBJ whole genome shotgun (WGS) entry which is preliminary data.</text>
</comment>
<dbReference type="AlphaFoldDB" id="A0A444VVN6"/>